<comment type="function">
    <text evidence="1 10">Controls the rotational direction of flagella during chemotaxis.</text>
</comment>
<evidence type="ECO:0000256" key="4">
    <source>
        <dbReference type="ARBA" id="ARBA00022475"/>
    </source>
</evidence>
<evidence type="ECO:0000313" key="11">
    <source>
        <dbReference type="EMBL" id="UZE94948.1"/>
    </source>
</evidence>
<keyword evidence="6 10" id="KW-0812">Transmembrane</keyword>
<evidence type="ECO:0000256" key="3">
    <source>
        <dbReference type="ARBA" id="ARBA00008281"/>
    </source>
</evidence>
<dbReference type="Proteomes" id="UP001163739">
    <property type="component" value="Chromosome"/>
</dbReference>
<evidence type="ECO:0000256" key="7">
    <source>
        <dbReference type="ARBA" id="ARBA00022779"/>
    </source>
</evidence>
<proteinExistence type="inferred from homology"/>
<evidence type="ECO:0000256" key="2">
    <source>
        <dbReference type="ARBA" id="ARBA00004162"/>
    </source>
</evidence>
<dbReference type="InterPro" id="IPR005503">
    <property type="entry name" value="FliL"/>
</dbReference>
<evidence type="ECO:0000256" key="8">
    <source>
        <dbReference type="ARBA" id="ARBA00022989"/>
    </source>
</evidence>
<dbReference type="EMBL" id="CP100390">
    <property type="protein sequence ID" value="UZE94948.1"/>
    <property type="molecule type" value="Genomic_DNA"/>
</dbReference>
<accession>A0ABY6MYN6</accession>
<protein>
    <recommendedName>
        <fullName evidence="10">Flagellar protein FliL</fullName>
    </recommendedName>
</protein>
<comment type="subcellular location">
    <subcellularLocation>
        <location evidence="10">Cell inner membrane</location>
    </subcellularLocation>
    <subcellularLocation>
        <location evidence="2">Cell membrane</location>
        <topology evidence="2">Single-pass membrane protein</topology>
    </subcellularLocation>
</comment>
<dbReference type="PANTHER" id="PTHR35091:SF2">
    <property type="entry name" value="FLAGELLAR PROTEIN FLIL"/>
    <property type="match status" value="1"/>
</dbReference>
<name>A0ABY6MYN6_9ALTE</name>
<keyword evidence="5 10" id="KW-0145">Chemotaxis</keyword>
<comment type="similarity">
    <text evidence="3 10">Belongs to the FliL family.</text>
</comment>
<dbReference type="RefSeq" id="WP_265046440.1">
    <property type="nucleotide sequence ID" value="NZ_CP100390.1"/>
</dbReference>
<dbReference type="PANTHER" id="PTHR35091">
    <property type="entry name" value="FLAGELLAR PROTEIN FLIL"/>
    <property type="match status" value="1"/>
</dbReference>
<keyword evidence="11" id="KW-0282">Flagellum</keyword>
<keyword evidence="12" id="KW-1185">Reference proteome</keyword>
<evidence type="ECO:0000256" key="10">
    <source>
        <dbReference type="RuleBase" id="RU364125"/>
    </source>
</evidence>
<evidence type="ECO:0000313" key="12">
    <source>
        <dbReference type="Proteomes" id="UP001163739"/>
    </source>
</evidence>
<reference evidence="11" key="1">
    <citation type="submission" date="2022-06" db="EMBL/GenBank/DDBJ databases">
        <title>Alkalimarinus sp. nov., isolated from gut of a Alitta virens.</title>
        <authorList>
            <person name="Yang A.I."/>
            <person name="Shin N.-R."/>
        </authorList>
    </citation>
    <scope>NUCLEOTIDE SEQUENCE</scope>
    <source>
        <strain evidence="11">A2M4</strain>
    </source>
</reference>
<keyword evidence="7 10" id="KW-0283">Flagellar rotation</keyword>
<feature type="transmembrane region" description="Helical" evidence="10">
    <location>
        <begin position="22"/>
        <end position="45"/>
    </location>
</feature>
<keyword evidence="9 10" id="KW-0472">Membrane</keyword>
<keyword evidence="11" id="KW-0969">Cilium</keyword>
<evidence type="ECO:0000256" key="5">
    <source>
        <dbReference type="ARBA" id="ARBA00022500"/>
    </source>
</evidence>
<evidence type="ECO:0000256" key="6">
    <source>
        <dbReference type="ARBA" id="ARBA00022692"/>
    </source>
</evidence>
<evidence type="ECO:0000256" key="9">
    <source>
        <dbReference type="ARBA" id="ARBA00023136"/>
    </source>
</evidence>
<sequence length="169" mass="18511">MADDDNKDVNEEETGGKSSKKLIIIVAIVVILAVGLAVGATLFFLKGDSSASDAAEVPVEEVKKPAIYFDIKPPFVVTFDVEGRQRYMQVFVSAQSRDQASLDALELHMPLIRNKLIMLFSSQDFQGLQTAEGKASLRLASLNLINEILEKEASGSSIEQVLFTNFVMQ</sequence>
<keyword evidence="10" id="KW-0997">Cell inner membrane</keyword>
<evidence type="ECO:0000256" key="1">
    <source>
        <dbReference type="ARBA" id="ARBA00002254"/>
    </source>
</evidence>
<keyword evidence="4" id="KW-1003">Cell membrane</keyword>
<keyword evidence="8 10" id="KW-1133">Transmembrane helix</keyword>
<keyword evidence="11" id="KW-0966">Cell projection</keyword>
<dbReference type="Pfam" id="PF03748">
    <property type="entry name" value="FliL"/>
    <property type="match status" value="1"/>
</dbReference>
<organism evidence="11 12">
    <name type="scientific">Alkalimarinus alittae</name>
    <dbReference type="NCBI Taxonomy" id="2961619"/>
    <lineage>
        <taxon>Bacteria</taxon>
        <taxon>Pseudomonadati</taxon>
        <taxon>Pseudomonadota</taxon>
        <taxon>Gammaproteobacteria</taxon>
        <taxon>Alteromonadales</taxon>
        <taxon>Alteromonadaceae</taxon>
        <taxon>Alkalimarinus</taxon>
    </lineage>
</organism>
<gene>
    <name evidence="11" type="ORF">NKI27_12820</name>
</gene>